<name>A0A0R2FK85_9LACO</name>
<evidence type="ECO:0000313" key="2">
    <source>
        <dbReference type="Proteomes" id="UP000051751"/>
    </source>
</evidence>
<accession>A0A0R2FK85</accession>
<reference evidence="1 2" key="1">
    <citation type="journal article" date="2015" name="Genome Announc.">
        <title>Expanding the biotechnology potential of lactobacilli through comparative genomics of 213 strains and associated genera.</title>
        <authorList>
            <person name="Sun Z."/>
            <person name="Harris H.M."/>
            <person name="McCann A."/>
            <person name="Guo C."/>
            <person name="Argimon S."/>
            <person name="Zhang W."/>
            <person name="Yang X."/>
            <person name="Jeffery I.B."/>
            <person name="Cooney J.C."/>
            <person name="Kagawa T.F."/>
            <person name="Liu W."/>
            <person name="Song Y."/>
            <person name="Salvetti E."/>
            <person name="Wrobel A."/>
            <person name="Rasinkangas P."/>
            <person name="Parkhill J."/>
            <person name="Rea M.C."/>
            <person name="O'Sullivan O."/>
            <person name="Ritari J."/>
            <person name="Douillard F.P."/>
            <person name="Paul Ross R."/>
            <person name="Yang R."/>
            <person name="Briner A.E."/>
            <person name="Felis G.E."/>
            <person name="de Vos W.M."/>
            <person name="Barrangou R."/>
            <person name="Klaenhammer T.R."/>
            <person name="Caufield P.W."/>
            <person name="Cui Y."/>
            <person name="Zhang H."/>
            <person name="O'Toole P.W."/>
        </authorList>
    </citation>
    <scope>NUCLEOTIDE SEQUENCE [LARGE SCALE GENOMIC DNA]</scope>
    <source>
        <strain evidence="1 2">ATCC BAA-66</strain>
    </source>
</reference>
<dbReference type="EMBL" id="JQAT01000002">
    <property type="protein sequence ID" value="KRN29042.1"/>
    <property type="molecule type" value="Genomic_DNA"/>
</dbReference>
<proteinExistence type="predicted"/>
<dbReference type="Proteomes" id="UP000051751">
    <property type="component" value="Unassembled WGS sequence"/>
</dbReference>
<protein>
    <submittedName>
        <fullName evidence="1">Uncharacterized protein</fullName>
    </submittedName>
</protein>
<dbReference type="RefSeq" id="WP_156404279.1">
    <property type="nucleotide sequence ID" value="NZ_JQAT01000002.1"/>
</dbReference>
<gene>
    <name evidence="1" type="ORF">IV38_GL001258</name>
</gene>
<sequence>MKQVKKIHVGADQHDFSSVIGKIEHEQGFTEVRKHFDHLVQKKTQVQDQQLVHEDLD</sequence>
<dbReference type="AlphaFoldDB" id="A0A0R2FK85"/>
<comment type="caution">
    <text evidence="1">The sequence shown here is derived from an EMBL/GenBank/DDBJ whole genome shotgun (WGS) entry which is preliminary data.</text>
</comment>
<organism evidence="1 2">
    <name type="scientific">Lactobacillus selangorensis</name>
    <dbReference type="NCBI Taxonomy" id="81857"/>
    <lineage>
        <taxon>Bacteria</taxon>
        <taxon>Bacillati</taxon>
        <taxon>Bacillota</taxon>
        <taxon>Bacilli</taxon>
        <taxon>Lactobacillales</taxon>
        <taxon>Lactobacillaceae</taxon>
        <taxon>Lactobacillus</taxon>
    </lineage>
</organism>
<evidence type="ECO:0000313" key="1">
    <source>
        <dbReference type="EMBL" id="KRN29042.1"/>
    </source>
</evidence>
<dbReference type="PATRIC" id="fig|81857.3.peg.1264"/>